<evidence type="ECO:0000256" key="1">
    <source>
        <dbReference type="ARBA" id="ARBA00004170"/>
    </source>
</evidence>
<keyword evidence="3" id="KW-0813">Transport</keyword>
<keyword evidence="7" id="KW-0066">ATP synthesis</keyword>
<evidence type="ECO:0000256" key="5">
    <source>
        <dbReference type="ARBA" id="ARBA00023136"/>
    </source>
</evidence>
<dbReference type="NCBIfam" id="TIGR01216">
    <property type="entry name" value="ATP_synt_epsi"/>
    <property type="match status" value="1"/>
</dbReference>
<evidence type="ECO:0000256" key="2">
    <source>
        <dbReference type="ARBA" id="ARBA00005712"/>
    </source>
</evidence>
<dbReference type="GO" id="GO:0045259">
    <property type="term" value="C:proton-transporting ATP synthase complex"/>
    <property type="evidence" value="ECO:0007669"/>
    <property type="project" value="UniProtKB-KW"/>
</dbReference>
<evidence type="ECO:0000313" key="9">
    <source>
        <dbReference type="EMBL" id="ASQ40397.1"/>
    </source>
</evidence>
<keyword evidence="6" id="KW-0139">CF(1)</keyword>
<keyword evidence="9" id="KW-0934">Plastid</keyword>
<evidence type="ECO:0000256" key="4">
    <source>
        <dbReference type="ARBA" id="ARBA00023065"/>
    </source>
</evidence>
<sequence>MSLQVQVLTPNKMVWDQPVDEIILPGLSGNLGILTSHAPLIAVLDVGIMRVRVPGNSKWVSILLMGGFAEIQSNVVTILANEAEHPEEIDITAAKNDLEKSINLLNTVKNAEDKVVAMQTLKEAKMRIKAALLTQTSSTSN</sequence>
<dbReference type="SUPFAM" id="SSF51344">
    <property type="entry name" value="Epsilon subunit of F1F0-ATP synthase N-terminal domain"/>
    <property type="match status" value="1"/>
</dbReference>
<dbReference type="InterPro" id="IPR001469">
    <property type="entry name" value="ATP_synth_F1_dsu/esu"/>
</dbReference>
<name>A0A3G1IWE6_9EUKA</name>
<evidence type="ECO:0000256" key="6">
    <source>
        <dbReference type="ARBA" id="ARBA00023196"/>
    </source>
</evidence>
<accession>A0A3G1IWE6</accession>
<dbReference type="AlphaFoldDB" id="A0A3G1IWE6"/>
<dbReference type="PANTHER" id="PTHR13822">
    <property type="entry name" value="ATP SYNTHASE DELTA/EPSILON CHAIN"/>
    <property type="match status" value="1"/>
</dbReference>
<dbReference type="HAMAP" id="MF_00530">
    <property type="entry name" value="ATP_synth_epsil_bac"/>
    <property type="match status" value="1"/>
</dbReference>
<organism evidence="9">
    <name type="scientific">Cyanoptyche gloeocystis</name>
    <dbReference type="NCBI Taxonomy" id="77922"/>
    <lineage>
        <taxon>Eukaryota</taxon>
        <taxon>Glaucocystophyceae</taxon>
        <taxon>Glaucocystophyceae incertae sedis</taxon>
        <taxon>Cyanoptyche</taxon>
    </lineage>
</organism>
<keyword evidence="5" id="KW-0472">Membrane</keyword>
<dbReference type="Gene3D" id="2.60.15.10">
    <property type="entry name" value="F0F1 ATP synthase delta/epsilon subunit, N-terminal"/>
    <property type="match status" value="1"/>
</dbReference>
<evidence type="ECO:0000259" key="8">
    <source>
        <dbReference type="Pfam" id="PF02823"/>
    </source>
</evidence>
<evidence type="ECO:0000256" key="3">
    <source>
        <dbReference type="ARBA" id="ARBA00022448"/>
    </source>
</evidence>
<protein>
    <submittedName>
        <fullName evidence="9">ATP synthase CF1 epsilon subunit</fullName>
    </submittedName>
</protein>
<dbReference type="Pfam" id="PF02823">
    <property type="entry name" value="ATP-synt_DE_N"/>
    <property type="match status" value="1"/>
</dbReference>
<comment type="similarity">
    <text evidence="2">Belongs to the ATPase epsilon chain family.</text>
</comment>
<reference evidence="9" key="1">
    <citation type="submission" date="2017-05" db="EMBL/GenBank/DDBJ databases">
        <title>Plastid comparative genomics reveals ancient divergence between Glaucophyte genera.</title>
        <authorList>
            <person name="Figueroa-Martinez F.J."/>
            <person name="Jackson C."/>
            <person name="Reyes-Prieto A."/>
        </authorList>
    </citation>
    <scope>NUCLEOTIDE SEQUENCE</scope>
    <source>
        <strain evidence="9">SAG 4.97</strain>
    </source>
</reference>
<dbReference type="CDD" id="cd12152">
    <property type="entry name" value="F1-ATPase_delta"/>
    <property type="match status" value="1"/>
</dbReference>
<keyword evidence="4" id="KW-0406">Ion transport</keyword>
<comment type="subcellular location">
    <subcellularLocation>
        <location evidence="1">Membrane</location>
        <topology evidence="1">Peripheral membrane protein</topology>
    </subcellularLocation>
</comment>
<dbReference type="EMBL" id="MF167427">
    <property type="protein sequence ID" value="ASQ40397.1"/>
    <property type="molecule type" value="Genomic_DNA"/>
</dbReference>
<feature type="domain" description="ATP synthase F1 complex delta/epsilon subunit N-terminal" evidence="8">
    <location>
        <begin position="3"/>
        <end position="83"/>
    </location>
</feature>
<dbReference type="InterPro" id="IPR036771">
    <property type="entry name" value="ATPsynth_dsu/esu_N"/>
</dbReference>
<gene>
    <name evidence="9" type="primary">atpE</name>
</gene>
<geneLocation type="plastid" evidence="9"/>
<proteinExistence type="inferred from homology"/>
<dbReference type="InterPro" id="IPR020546">
    <property type="entry name" value="ATP_synth_F1_dsu/esu_N"/>
</dbReference>
<evidence type="ECO:0000256" key="7">
    <source>
        <dbReference type="ARBA" id="ARBA00023310"/>
    </source>
</evidence>
<dbReference type="GO" id="GO:0046933">
    <property type="term" value="F:proton-transporting ATP synthase activity, rotational mechanism"/>
    <property type="evidence" value="ECO:0007669"/>
    <property type="project" value="InterPro"/>
</dbReference>
<dbReference type="PANTHER" id="PTHR13822:SF10">
    <property type="entry name" value="ATP SYNTHASE EPSILON CHAIN, CHLOROPLASTIC"/>
    <property type="match status" value="1"/>
</dbReference>